<feature type="coiled-coil region" evidence="5">
    <location>
        <begin position="843"/>
        <end position="902"/>
    </location>
</feature>
<feature type="coiled-coil region" evidence="5">
    <location>
        <begin position="1332"/>
        <end position="1373"/>
    </location>
</feature>
<dbReference type="CDD" id="cd17060">
    <property type="entry name" value="Ubl_RB1CC1"/>
    <property type="match status" value="1"/>
</dbReference>
<dbReference type="GO" id="GO:0034517">
    <property type="term" value="P:ribophagy"/>
    <property type="evidence" value="ECO:0007669"/>
    <property type="project" value="TreeGrafter"/>
</dbReference>
<feature type="domain" description="Autophagy-related protein 11 C-terminal" evidence="8">
    <location>
        <begin position="1443"/>
        <end position="1555"/>
    </location>
</feature>
<evidence type="ECO:0000313" key="9">
    <source>
        <dbReference type="EMBL" id="CAL1536548.1"/>
    </source>
</evidence>
<evidence type="ECO:0000256" key="1">
    <source>
        <dbReference type="ARBA" id="ARBA00022448"/>
    </source>
</evidence>
<evidence type="ECO:0000259" key="7">
    <source>
        <dbReference type="Pfam" id="PF04108"/>
    </source>
</evidence>
<feature type="compositionally biased region" description="Low complexity" evidence="6">
    <location>
        <begin position="642"/>
        <end position="661"/>
    </location>
</feature>
<accession>A0AAV2HW56</accession>
<sequence>MLYVFQMDVGQMLTFDISLLMDSVSRLQEEIVRATGIPIDKQILLVSGGHSLKPDQKVMTYGAGADTNPVFLFSKLAIESQEAPLVRSVTVSKDLLSSLKERISEAINLPTNFDTVTKRTKIACQIRDSANKILSFCSNEFKEQHLQYQGWGTVVANLEEIAQAMQKTEIKFSKAVAAFLPQRENHFTMLENFSDTLDLLERIPLIKSLKALELQELSSSSRSSDIGTLNYMNSSSQVSKTLLDWITNQGQGQSLDALQHQSYDELLLFNSEMFEQCDRQVQELLASVTNDPHQMKELVGIGRRLSELEKRLNDAKKIAKEQSDMAQGFLNHQARLNSTHDAVSVLPDLCKSHKQQLVQMLERQQRMEALQNNFRKSKQEMSTNIHQRLGWVMHIETQISKLDSDLIFHMKTLRILECNLELLNQVKAAPQVYANMVVEAARRKHFSLKFSQWAESLVEDSSQLYQLETERRKKFARKLGEHFLLDTLFKGFDDMPPSFATRPPQPFDLLLPDITLEDIVLLKNAVPELEESLSLPLDMGTFPPMLWIKGHISSSLPIPHSQSSQTEWAHQEVEAVNQPTVITATEAPPFKFTLPELHESHMTDFLPAVTIVTDAVKDAITSNVQTTDLTSKHNTSAGVSQNTSASVSHNTSVSVSHNTSASFSHDLPTALSSANATDSSLAEAPLKVQSKVNSDSASPLSSNEFATADFYFEDSMPSPMADSPLGKKEKKKGENSKTDLELITSLHAELAEKTLLIQDLERKLQEKEVQLSESGRTASQRELSSDGSSTLIGTVDVSDHSSLAELAVHVSLAKTENTGTGHVADGTDPNIKTAAVDGDTSDNVFAKSELAKLRELLVDMEVKLVEVENQKDEEVKAKVRAITDLENQIKLVCEELSIAKNSIQGMEEGQVGLEKALCDTHARCQHLEAEVKNGDEALIGVRNKLKEFRDKLKMDIPFLKETLTELRGAVLDNKSELDVSMAAAMASVEREVSLFASTVLAAACSDFTKEKEALSQEIQQLKASLHLANSESEEKLVHLTLVKDELTNEIGRMQQEFAEKYQEQKMNFETSVRDLETKHAIETELEVDKCRADMKESQEECERNKETLRRRCEELEKRLSDTERTAEKMKDEMVKCHNEQIQEFELKFAAEKAAMARELAVELENKISGHNRYVTELQANLEAVKKHLTEDKTNALDSLKEHLTAEHETAMSEIRQQVEEQKGNITALLEQKQLDYAQKLTTIKTQFDMERESLQGEVNKYKNRERSDIATQLDYDLLSEIMTHSETQTGLELLAEVISLTSSASYGSEEMIAHKLQSSCTEEKQGNDPNEVSKFLQTTDELNLQLAKAQEKIEKLSDEVSILRQEKQELADQFSSDGEKRPLLKLSMSQSQIFGAEHPRYQDLMQTSNTTSFTVMTRDVSVEETQHEQGATNSESIKDKTIAQLEKKLMEMSVTKEKEVTNDKVSIRGCDKGDLVLLCLDERHDQYVVFTIGTNLHFLHSESLECLGLQTGTDVAGRKSWILAEVVDKEYCLAKKPNNRFRVPEGTCFYRVRCKPWKSDVDFTRQKRETGRQIIKIPKMDHGLGARPKKEKK</sequence>
<keyword evidence="4 5" id="KW-0175">Coiled coil</keyword>
<feature type="compositionally biased region" description="Polar residues" evidence="6">
    <location>
        <begin position="632"/>
        <end position="641"/>
    </location>
</feature>
<dbReference type="InterPro" id="IPR029071">
    <property type="entry name" value="Ubiquitin-like_domsf"/>
</dbReference>
<keyword evidence="2" id="KW-0653">Protein transport</keyword>
<dbReference type="InterPro" id="IPR045326">
    <property type="entry name" value="ATG17-like_dom"/>
</dbReference>
<feature type="compositionally biased region" description="Polar residues" evidence="6">
    <location>
        <begin position="771"/>
        <end position="789"/>
    </location>
</feature>
<dbReference type="PANTHER" id="PTHR13222:SF1">
    <property type="entry name" value="RB1-INDUCIBLE COILED-COIL PROTEIN 1"/>
    <property type="match status" value="1"/>
</dbReference>
<evidence type="ECO:0000313" key="10">
    <source>
        <dbReference type="Proteomes" id="UP001497497"/>
    </source>
</evidence>
<protein>
    <recommendedName>
        <fullName evidence="11">RB1-inducible coiled-coil protein 1</fullName>
    </recommendedName>
</protein>
<evidence type="ECO:0000256" key="4">
    <source>
        <dbReference type="ARBA" id="ARBA00023054"/>
    </source>
</evidence>
<dbReference type="GO" id="GO:0015031">
    <property type="term" value="P:protein transport"/>
    <property type="evidence" value="ECO:0007669"/>
    <property type="project" value="UniProtKB-KW"/>
</dbReference>
<evidence type="ECO:0000256" key="3">
    <source>
        <dbReference type="ARBA" id="ARBA00023006"/>
    </source>
</evidence>
<dbReference type="GO" id="GO:0061723">
    <property type="term" value="P:glycophagy"/>
    <property type="evidence" value="ECO:0007669"/>
    <property type="project" value="TreeGrafter"/>
</dbReference>
<dbReference type="InterPro" id="IPR019460">
    <property type="entry name" value="Atg11_C"/>
</dbReference>
<dbReference type="Pfam" id="PF10377">
    <property type="entry name" value="ATG11"/>
    <property type="match status" value="1"/>
</dbReference>
<evidence type="ECO:0000256" key="6">
    <source>
        <dbReference type="SAM" id="MobiDB-lite"/>
    </source>
</evidence>
<evidence type="ECO:0000256" key="5">
    <source>
        <dbReference type="SAM" id="Coils"/>
    </source>
</evidence>
<evidence type="ECO:0000256" key="2">
    <source>
        <dbReference type="ARBA" id="ARBA00022927"/>
    </source>
</evidence>
<dbReference type="Gene3D" id="3.10.20.90">
    <property type="entry name" value="Phosphatidylinositol 3-kinase Catalytic Subunit, Chain A, domain 1"/>
    <property type="match status" value="1"/>
</dbReference>
<dbReference type="GO" id="GO:0034727">
    <property type="term" value="P:piecemeal microautophagy of the nucleus"/>
    <property type="evidence" value="ECO:0007669"/>
    <property type="project" value="TreeGrafter"/>
</dbReference>
<dbReference type="GO" id="GO:1990316">
    <property type="term" value="C:Atg1/ULK1 kinase complex"/>
    <property type="evidence" value="ECO:0007669"/>
    <property type="project" value="TreeGrafter"/>
</dbReference>
<dbReference type="PANTHER" id="PTHR13222">
    <property type="entry name" value="RB1-INDUCIBLE COILED-COIL"/>
    <property type="match status" value="1"/>
</dbReference>
<evidence type="ECO:0008006" key="11">
    <source>
        <dbReference type="Google" id="ProtNLM"/>
    </source>
</evidence>
<feature type="region of interest" description="Disordered" evidence="6">
    <location>
        <begin position="717"/>
        <end position="738"/>
    </location>
</feature>
<dbReference type="EMBL" id="CAXITT010000233">
    <property type="protein sequence ID" value="CAL1536548.1"/>
    <property type="molecule type" value="Genomic_DNA"/>
</dbReference>
<dbReference type="InterPro" id="IPR040040">
    <property type="entry name" value="ATG11"/>
</dbReference>
<gene>
    <name evidence="9" type="ORF">GSLYS_00010461001</name>
</gene>
<feature type="coiled-coil region" evidence="5">
    <location>
        <begin position="1004"/>
        <end position="1166"/>
    </location>
</feature>
<feature type="region of interest" description="Disordered" evidence="6">
    <location>
        <begin position="769"/>
        <end position="789"/>
    </location>
</feature>
<dbReference type="GO" id="GO:0019901">
    <property type="term" value="F:protein kinase binding"/>
    <property type="evidence" value="ECO:0007669"/>
    <property type="project" value="TreeGrafter"/>
</dbReference>
<feature type="region of interest" description="Disordered" evidence="6">
    <location>
        <begin position="632"/>
        <end position="661"/>
    </location>
</feature>
<dbReference type="Pfam" id="PF04108">
    <property type="entry name" value="ATG17_like"/>
    <property type="match status" value="1"/>
</dbReference>
<comment type="caution">
    <text evidence="9">The sequence shown here is derived from an EMBL/GenBank/DDBJ whole genome shotgun (WGS) entry which is preliminary data.</text>
</comment>
<keyword evidence="3" id="KW-0072">Autophagy</keyword>
<name>A0AAV2HW56_LYMST</name>
<dbReference type="GO" id="GO:0000045">
    <property type="term" value="P:autophagosome assembly"/>
    <property type="evidence" value="ECO:0007669"/>
    <property type="project" value="InterPro"/>
</dbReference>
<feature type="domain" description="Autophagy protein ATG17-like" evidence="7">
    <location>
        <begin position="125"/>
        <end position="481"/>
    </location>
</feature>
<keyword evidence="1" id="KW-0813">Transport</keyword>
<dbReference type="Proteomes" id="UP001497497">
    <property type="component" value="Unassembled WGS sequence"/>
</dbReference>
<organism evidence="9 10">
    <name type="scientific">Lymnaea stagnalis</name>
    <name type="common">Great pond snail</name>
    <name type="synonym">Helix stagnalis</name>
    <dbReference type="NCBI Taxonomy" id="6523"/>
    <lineage>
        <taxon>Eukaryota</taxon>
        <taxon>Metazoa</taxon>
        <taxon>Spiralia</taxon>
        <taxon>Lophotrochozoa</taxon>
        <taxon>Mollusca</taxon>
        <taxon>Gastropoda</taxon>
        <taxon>Heterobranchia</taxon>
        <taxon>Euthyneura</taxon>
        <taxon>Panpulmonata</taxon>
        <taxon>Hygrophila</taxon>
        <taxon>Lymnaeoidea</taxon>
        <taxon>Lymnaeidae</taxon>
        <taxon>Lymnaea</taxon>
    </lineage>
</organism>
<dbReference type="SUPFAM" id="SSF54236">
    <property type="entry name" value="Ubiquitin-like"/>
    <property type="match status" value="1"/>
</dbReference>
<feature type="coiled-coil region" evidence="5">
    <location>
        <begin position="1200"/>
        <end position="1264"/>
    </location>
</feature>
<dbReference type="GO" id="GO:0034045">
    <property type="term" value="C:phagophore assembly site membrane"/>
    <property type="evidence" value="ECO:0007669"/>
    <property type="project" value="TreeGrafter"/>
</dbReference>
<keyword evidence="10" id="KW-1185">Reference proteome</keyword>
<dbReference type="GO" id="GO:0060090">
    <property type="term" value="F:molecular adaptor activity"/>
    <property type="evidence" value="ECO:0007669"/>
    <property type="project" value="TreeGrafter"/>
</dbReference>
<feature type="compositionally biased region" description="Basic and acidic residues" evidence="6">
    <location>
        <begin position="725"/>
        <end position="738"/>
    </location>
</feature>
<dbReference type="GO" id="GO:0000422">
    <property type="term" value="P:autophagy of mitochondrion"/>
    <property type="evidence" value="ECO:0007669"/>
    <property type="project" value="TreeGrafter"/>
</dbReference>
<reference evidence="9 10" key="1">
    <citation type="submission" date="2024-04" db="EMBL/GenBank/DDBJ databases">
        <authorList>
            <consortium name="Genoscope - CEA"/>
            <person name="William W."/>
        </authorList>
    </citation>
    <scope>NUCLEOTIDE SEQUENCE [LARGE SCALE GENOMIC DNA]</scope>
</reference>
<dbReference type="GO" id="GO:0061709">
    <property type="term" value="P:reticulophagy"/>
    <property type="evidence" value="ECO:0007669"/>
    <property type="project" value="TreeGrafter"/>
</dbReference>
<proteinExistence type="predicted"/>
<evidence type="ECO:0000259" key="8">
    <source>
        <dbReference type="Pfam" id="PF10377"/>
    </source>
</evidence>